<comment type="subcellular location">
    <subcellularLocation>
        <location evidence="1">Membrane</location>
        <topology evidence="1">Multi-pass membrane protein</topology>
    </subcellularLocation>
</comment>
<feature type="non-terminal residue" evidence="9">
    <location>
        <position position="1"/>
    </location>
</feature>
<dbReference type="Proteomes" id="UP000324897">
    <property type="component" value="Unassembled WGS sequence"/>
</dbReference>
<dbReference type="InterPro" id="IPR005829">
    <property type="entry name" value="Sugar_transporter_CS"/>
</dbReference>
<dbReference type="InterPro" id="IPR036259">
    <property type="entry name" value="MFS_trans_sf"/>
</dbReference>
<feature type="domain" description="Major facilitator superfamily (MFS) profile" evidence="8">
    <location>
        <begin position="31"/>
        <end position="345"/>
    </location>
</feature>
<dbReference type="InterPro" id="IPR045262">
    <property type="entry name" value="STP/PLT_plant"/>
</dbReference>
<dbReference type="Gene3D" id="1.20.1250.20">
    <property type="entry name" value="MFS general substrate transporter like domains"/>
    <property type="match status" value="1"/>
</dbReference>
<dbReference type="PANTHER" id="PTHR23500">
    <property type="entry name" value="SOLUTE CARRIER FAMILY 2, FACILITATED GLUCOSE TRANSPORTER"/>
    <property type="match status" value="1"/>
</dbReference>
<evidence type="ECO:0000256" key="3">
    <source>
        <dbReference type="ARBA" id="ARBA00022448"/>
    </source>
</evidence>
<dbReference type="Gramene" id="TVU35933">
    <property type="protein sequence ID" value="TVU35933"/>
    <property type="gene ID" value="EJB05_17840"/>
</dbReference>
<keyword evidence="10" id="KW-1185">Reference proteome</keyword>
<evidence type="ECO:0000313" key="9">
    <source>
        <dbReference type="EMBL" id="TVU35933.1"/>
    </source>
</evidence>
<evidence type="ECO:0000256" key="4">
    <source>
        <dbReference type="ARBA" id="ARBA00022692"/>
    </source>
</evidence>
<dbReference type="PROSITE" id="PS50850">
    <property type="entry name" value="MFS"/>
    <property type="match status" value="1"/>
</dbReference>
<dbReference type="PROSITE" id="PS00216">
    <property type="entry name" value="SUGAR_TRANSPORT_1"/>
    <property type="match status" value="1"/>
</dbReference>
<sequence>MAHDGIADDTVAPLLPSSAAPPRRNMFPFLCATLASMTTILMGYNLALMSGAYDGRGAGRTNGLPNHWCRADLGLSDTQTEVLVGCSNVYMLVSIVAAGWAADLMGRRATLVLANAFFMAGALAMALGGSYATLMAARFVTSLGVRPGSPVYNAEISPASSRGVLSTLLDIFINGGTLLGYVSNYAFIGMPVHLGWRVMYAVGVLPPVLLAAAWLAMRGRHGEAHTVLPRTSDTPSEAGLRLAEIKQAAAKAPQTGGGCGVWKELIVRPSAGVRRILICVVGLQFFLHAVGTETVMLYSKHESGTGCGCPPRRRNSRKVDAGCCGEPASAAKQLRLFCGARQPAS</sequence>
<evidence type="ECO:0000256" key="1">
    <source>
        <dbReference type="ARBA" id="ARBA00004141"/>
    </source>
</evidence>
<dbReference type="Pfam" id="PF00083">
    <property type="entry name" value="Sugar_tr"/>
    <property type="match status" value="1"/>
</dbReference>
<evidence type="ECO:0000259" key="8">
    <source>
        <dbReference type="PROSITE" id="PS50850"/>
    </source>
</evidence>
<keyword evidence="4 7" id="KW-0812">Transmembrane</keyword>
<evidence type="ECO:0000313" key="10">
    <source>
        <dbReference type="Proteomes" id="UP000324897"/>
    </source>
</evidence>
<dbReference type="EMBL" id="RWGY01000009">
    <property type="protein sequence ID" value="TVU35933.1"/>
    <property type="molecule type" value="Genomic_DNA"/>
</dbReference>
<dbReference type="GO" id="GO:0015144">
    <property type="term" value="F:carbohydrate transmembrane transporter activity"/>
    <property type="evidence" value="ECO:0007669"/>
    <property type="project" value="InterPro"/>
</dbReference>
<dbReference type="OrthoDB" id="6339427at2759"/>
<feature type="transmembrane region" description="Helical" evidence="7">
    <location>
        <begin position="27"/>
        <end position="47"/>
    </location>
</feature>
<gene>
    <name evidence="9" type="ORF">EJB05_17840</name>
</gene>
<keyword evidence="5 7" id="KW-1133">Transmembrane helix</keyword>
<evidence type="ECO:0000256" key="2">
    <source>
        <dbReference type="ARBA" id="ARBA00010992"/>
    </source>
</evidence>
<evidence type="ECO:0000256" key="7">
    <source>
        <dbReference type="SAM" id="Phobius"/>
    </source>
</evidence>
<feature type="transmembrane region" description="Helical" evidence="7">
    <location>
        <begin position="109"/>
        <end position="132"/>
    </location>
</feature>
<comment type="similarity">
    <text evidence="2">Belongs to the major facilitator superfamily. Sugar transporter (TC 2.A.1.1) family.</text>
</comment>
<organism evidence="9 10">
    <name type="scientific">Eragrostis curvula</name>
    <name type="common">weeping love grass</name>
    <dbReference type="NCBI Taxonomy" id="38414"/>
    <lineage>
        <taxon>Eukaryota</taxon>
        <taxon>Viridiplantae</taxon>
        <taxon>Streptophyta</taxon>
        <taxon>Embryophyta</taxon>
        <taxon>Tracheophyta</taxon>
        <taxon>Spermatophyta</taxon>
        <taxon>Magnoliopsida</taxon>
        <taxon>Liliopsida</taxon>
        <taxon>Poales</taxon>
        <taxon>Poaceae</taxon>
        <taxon>PACMAD clade</taxon>
        <taxon>Chloridoideae</taxon>
        <taxon>Eragrostideae</taxon>
        <taxon>Eragrostidinae</taxon>
        <taxon>Eragrostis</taxon>
    </lineage>
</organism>
<evidence type="ECO:0000256" key="6">
    <source>
        <dbReference type="ARBA" id="ARBA00023136"/>
    </source>
</evidence>
<evidence type="ECO:0000256" key="5">
    <source>
        <dbReference type="ARBA" id="ARBA00022989"/>
    </source>
</evidence>
<protein>
    <recommendedName>
        <fullName evidence="8">Major facilitator superfamily (MFS) profile domain-containing protein</fullName>
    </recommendedName>
</protein>
<feature type="transmembrane region" description="Helical" evidence="7">
    <location>
        <begin position="198"/>
        <end position="217"/>
    </location>
</feature>
<reference evidence="9 10" key="1">
    <citation type="journal article" date="2019" name="Sci. Rep.">
        <title>A high-quality genome of Eragrostis curvula grass provides insights into Poaceae evolution and supports new strategies to enhance forage quality.</title>
        <authorList>
            <person name="Carballo J."/>
            <person name="Santos B.A.C.M."/>
            <person name="Zappacosta D."/>
            <person name="Garbus I."/>
            <person name="Selva J.P."/>
            <person name="Gallo C.A."/>
            <person name="Diaz A."/>
            <person name="Albertini E."/>
            <person name="Caccamo M."/>
            <person name="Echenique V."/>
        </authorList>
    </citation>
    <scope>NUCLEOTIDE SEQUENCE [LARGE SCALE GENOMIC DNA]</scope>
    <source>
        <strain evidence="10">cv. Victoria</strain>
        <tissue evidence="9">Leaf</tissue>
    </source>
</reference>
<dbReference type="GO" id="GO:0016020">
    <property type="term" value="C:membrane"/>
    <property type="evidence" value="ECO:0007669"/>
    <property type="project" value="UniProtKB-SubCell"/>
</dbReference>
<dbReference type="InterPro" id="IPR005828">
    <property type="entry name" value="MFS_sugar_transport-like"/>
</dbReference>
<dbReference type="AlphaFoldDB" id="A0A5J9VIG7"/>
<dbReference type="SUPFAM" id="SSF103473">
    <property type="entry name" value="MFS general substrate transporter"/>
    <property type="match status" value="1"/>
</dbReference>
<dbReference type="InterPro" id="IPR020846">
    <property type="entry name" value="MFS_dom"/>
</dbReference>
<name>A0A5J9VIG7_9POAL</name>
<comment type="caution">
    <text evidence="9">The sequence shown here is derived from an EMBL/GenBank/DDBJ whole genome shotgun (WGS) entry which is preliminary data.</text>
</comment>
<proteinExistence type="inferred from homology"/>
<keyword evidence="6 7" id="KW-0472">Membrane</keyword>
<dbReference type="PANTHER" id="PTHR23500:SF17">
    <property type="entry name" value="POLYOL TRANSPORTER 2-RELATED"/>
    <property type="match status" value="1"/>
</dbReference>
<accession>A0A5J9VIG7</accession>
<keyword evidence="3" id="KW-0813">Transport</keyword>